<accession>A0A9J5YKF1</accession>
<evidence type="ECO:0000313" key="2">
    <source>
        <dbReference type="Proteomes" id="UP000824120"/>
    </source>
</evidence>
<proteinExistence type="predicted"/>
<dbReference type="Proteomes" id="UP000824120">
    <property type="component" value="Chromosome 6"/>
</dbReference>
<organism evidence="1 2">
    <name type="scientific">Solanum commersonii</name>
    <name type="common">Commerson's wild potato</name>
    <name type="synonym">Commerson's nightshade</name>
    <dbReference type="NCBI Taxonomy" id="4109"/>
    <lineage>
        <taxon>Eukaryota</taxon>
        <taxon>Viridiplantae</taxon>
        <taxon>Streptophyta</taxon>
        <taxon>Embryophyta</taxon>
        <taxon>Tracheophyta</taxon>
        <taxon>Spermatophyta</taxon>
        <taxon>Magnoliopsida</taxon>
        <taxon>eudicotyledons</taxon>
        <taxon>Gunneridae</taxon>
        <taxon>Pentapetalae</taxon>
        <taxon>asterids</taxon>
        <taxon>lamiids</taxon>
        <taxon>Solanales</taxon>
        <taxon>Solanaceae</taxon>
        <taxon>Solanoideae</taxon>
        <taxon>Solaneae</taxon>
        <taxon>Solanum</taxon>
    </lineage>
</organism>
<feature type="non-terminal residue" evidence="1">
    <location>
        <position position="1"/>
    </location>
</feature>
<keyword evidence="2" id="KW-1185">Reference proteome</keyword>
<reference evidence="1 2" key="1">
    <citation type="submission" date="2020-09" db="EMBL/GenBank/DDBJ databases">
        <title>De no assembly of potato wild relative species, Solanum commersonii.</title>
        <authorList>
            <person name="Cho K."/>
        </authorList>
    </citation>
    <scope>NUCLEOTIDE SEQUENCE [LARGE SCALE GENOMIC DNA]</scope>
    <source>
        <strain evidence="1">LZ3.2</strain>
        <tissue evidence="1">Leaf</tissue>
    </source>
</reference>
<comment type="caution">
    <text evidence="1">The sequence shown here is derived from an EMBL/GenBank/DDBJ whole genome shotgun (WGS) entry which is preliminary data.</text>
</comment>
<dbReference type="EMBL" id="JACXVP010000006">
    <property type="protein sequence ID" value="KAG5600152.1"/>
    <property type="molecule type" value="Genomic_DNA"/>
</dbReference>
<name>A0A9J5YKF1_SOLCO</name>
<gene>
    <name evidence="1" type="ORF">H5410_031522</name>
</gene>
<evidence type="ECO:0000313" key="1">
    <source>
        <dbReference type="EMBL" id="KAG5600152.1"/>
    </source>
</evidence>
<protein>
    <submittedName>
        <fullName evidence="1">Uncharacterized protein</fullName>
    </submittedName>
</protein>
<dbReference type="AlphaFoldDB" id="A0A9J5YKF1"/>
<sequence length="86" mass="10017">MPNFSLLLYCLVYENNDHVMIRTLRVTFFQPQRNHQIGAELWQIPQLTRDISATISASMIAKDRPITLLQNQRPDLVLDEHLKALT</sequence>